<dbReference type="AlphaFoldDB" id="A0A847S343"/>
<dbReference type="Proteomes" id="UP000587991">
    <property type="component" value="Unassembled WGS sequence"/>
</dbReference>
<sequence>MNREAIYSALFARLTTVPGLVVSSRRLRHWTDVRAAEQPALFMAQGSEQAVPGDPVRGLPTQWTLQVDVYLYARTDGGLAPGTVMNPLLDALEAALKPDNAMQRCQTLGGLVEHCWIEGELETDEGTLGDQAVCIVPVRIRVCR</sequence>
<evidence type="ECO:0000313" key="2">
    <source>
        <dbReference type="Proteomes" id="UP000587991"/>
    </source>
</evidence>
<gene>
    <name evidence="1" type="ORF">HF682_03475</name>
</gene>
<name>A0A847S343_9NEIS</name>
<organism evidence="1 2">
    <name type="scientific">Leeia aquatica</name>
    <dbReference type="NCBI Taxonomy" id="2725557"/>
    <lineage>
        <taxon>Bacteria</taxon>
        <taxon>Pseudomonadati</taxon>
        <taxon>Pseudomonadota</taxon>
        <taxon>Betaproteobacteria</taxon>
        <taxon>Neisseriales</taxon>
        <taxon>Leeiaceae</taxon>
        <taxon>Leeia</taxon>
    </lineage>
</organism>
<dbReference type="RefSeq" id="WP_168875841.1">
    <property type="nucleotide sequence ID" value="NZ_JABAIM010000001.1"/>
</dbReference>
<comment type="caution">
    <text evidence="1">The sequence shown here is derived from an EMBL/GenBank/DDBJ whole genome shotgun (WGS) entry which is preliminary data.</text>
</comment>
<evidence type="ECO:0000313" key="1">
    <source>
        <dbReference type="EMBL" id="NLR74213.1"/>
    </source>
</evidence>
<keyword evidence="2" id="KW-1185">Reference proteome</keyword>
<accession>A0A847S343</accession>
<dbReference type="EMBL" id="JABAIM010000001">
    <property type="protein sequence ID" value="NLR74213.1"/>
    <property type="molecule type" value="Genomic_DNA"/>
</dbReference>
<reference evidence="1 2" key="1">
    <citation type="submission" date="2020-04" db="EMBL/GenBank/DDBJ databases">
        <title>Draft genome of Leeia sp. IMCC25680.</title>
        <authorList>
            <person name="Song J."/>
            <person name="Cho J.-C."/>
        </authorList>
    </citation>
    <scope>NUCLEOTIDE SEQUENCE [LARGE SCALE GENOMIC DNA]</scope>
    <source>
        <strain evidence="1 2">IMCC25680</strain>
    </source>
</reference>
<proteinExistence type="predicted"/>
<protein>
    <submittedName>
        <fullName evidence="1">Uncharacterized protein</fullName>
    </submittedName>
</protein>